<dbReference type="GO" id="GO:0006171">
    <property type="term" value="P:cAMP biosynthetic process"/>
    <property type="evidence" value="ECO:0007669"/>
    <property type="project" value="TreeGrafter"/>
</dbReference>
<name>A0A0P1E4B8_9RHOB</name>
<evidence type="ECO:0000256" key="1">
    <source>
        <dbReference type="SAM" id="Phobius"/>
    </source>
</evidence>
<dbReference type="RefSeq" id="WP_145975837.1">
    <property type="nucleotide sequence ID" value="NZ_CYPS01000032.1"/>
</dbReference>
<dbReference type="Pfam" id="PF13432">
    <property type="entry name" value="TPR_16"/>
    <property type="match status" value="1"/>
</dbReference>
<reference evidence="4" key="1">
    <citation type="submission" date="2015-09" db="EMBL/GenBank/DDBJ databases">
        <authorList>
            <person name="Rodrigo-Torres L."/>
            <person name="Arahal D.R."/>
        </authorList>
    </citation>
    <scope>NUCLEOTIDE SEQUENCE [LARGE SCALE GENOMIC DNA]</scope>
    <source>
        <strain evidence="4">CECT 4293</strain>
    </source>
</reference>
<dbReference type="EMBL" id="CYPS01000032">
    <property type="protein sequence ID" value="CUH42909.1"/>
    <property type="molecule type" value="Genomic_DNA"/>
</dbReference>
<dbReference type="PANTHER" id="PTHR43081:SF19">
    <property type="entry name" value="PH-SENSITIVE ADENYLATE CYCLASE RV1264"/>
    <property type="match status" value="1"/>
</dbReference>
<proteinExistence type="predicted"/>
<dbReference type="GO" id="GO:0004016">
    <property type="term" value="F:adenylate cyclase activity"/>
    <property type="evidence" value="ECO:0007669"/>
    <property type="project" value="UniProtKB-ARBA"/>
</dbReference>
<dbReference type="PANTHER" id="PTHR43081">
    <property type="entry name" value="ADENYLATE CYCLASE, TERMINAL-DIFFERENTIATION SPECIFIC-RELATED"/>
    <property type="match status" value="1"/>
</dbReference>
<keyword evidence="1" id="KW-0812">Transmembrane</keyword>
<dbReference type="GO" id="GO:0035556">
    <property type="term" value="P:intracellular signal transduction"/>
    <property type="evidence" value="ECO:0007669"/>
    <property type="project" value="InterPro"/>
</dbReference>
<dbReference type="PROSITE" id="PS50125">
    <property type="entry name" value="GUANYLATE_CYCLASE_2"/>
    <property type="match status" value="1"/>
</dbReference>
<keyword evidence="1" id="KW-1133">Transmembrane helix</keyword>
<dbReference type="SUPFAM" id="SSF55073">
    <property type="entry name" value="Nucleotide cyclase"/>
    <property type="match status" value="1"/>
</dbReference>
<evidence type="ECO:0000313" key="4">
    <source>
        <dbReference type="Proteomes" id="UP000050786"/>
    </source>
</evidence>
<dbReference type="InterPro" id="IPR001054">
    <property type="entry name" value="A/G_cyclase"/>
</dbReference>
<organism evidence="3 4">
    <name type="scientific">Ruegeria atlantica</name>
    <dbReference type="NCBI Taxonomy" id="81569"/>
    <lineage>
        <taxon>Bacteria</taxon>
        <taxon>Pseudomonadati</taxon>
        <taxon>Pseudomonadota</taxon>
        <taxon>Alphaproteobacteria</taxon>
        <taxon>Rhodobacterales</taxon>
        <taxon>Roseobacteraceae</taxon>
        <taxon>Ruegeria</taxon>
    </lineage>
</organism>
<keyword evidence="4" id="KW-1185">Reference proteome</keyword>
<dbReference type="AlphaFoldDB" id="A0A0P1E4B8"/>
<accession>A0A0P1E4B8</accession>
<gene>
    <name evidence="3" type="ORF">RUM4293_01798</name>
</gene>
<dbReference type="Gene3D" id="1.25.40.10">
    <property type="entry name" value="Tetratricopeptide repeat domain"/>
    <property type="match status" value="1"/>
</dbReference>
<dbReference type="InterPro" id="IPR029787">
    <property type="entry name" value="Nucleotide_cyclase"/>
</dbReference>
<dbReference type="Pfam" id="PF00211">
    <property type="entry name" value="Guanylate_cyc"/>
    <property type="match status" value="1"/>
</dbReference>
<dbReference type="InterPro" id="IPR050697">
    <property type="entry name" value="Adenylyl/Guanylyl_Cyclase_3/4"/>
</dbReference>
<evidence type="ECO:0000259" key="2">
    <source>
        <dbReference type="PROSITE" id="PS50125"/>
    </source>
</evidence>
<feature type="transmembrane region" description="Helical" evidence="1">
    <location>
        <begin position="196"/>
        <end position="215"/>
    </location>
</feature>
<evidence type="ECO:0000313" key="3">
    <source>
        <dbReference type="EMBL" id="CUH42909.1"/>
    </source>
</evidence>
<dbReference type="SUPFAM" id="SSF48452">
    <property type="entry name" value="TPR-like"/>
    <property type="match status" value="1"/>
</dbReference>
<dbReference type="CDD" id="cd07302">
    <property type="entry name" value="CHD"/>
    <property type="match status" value="1"/>
</dbReference>
<keyword evidence="1" id="KW-0472">Membrane</keyword>
<dbReference type="InterPro" id="IPR011990">
    <property type="entry name" value="TPR-like_helical_dom_sf"/>
</dbReference>
<dbReference type="Gene3D" id="3.30.70.1230">
    <property type="entry name" value="Nucleotide cyclase"/>
    <property type="match status" value="1"/>
</dbReference>
<sequence length="740" mass="82526">MSNEVRRLSAIVAFDMVGYSRLMELDESGTLARQRTVLDKIINPKVIEFDGRVVKTMGDGALIEFASAVNAVSWAASVQRAMIIHERDQDADKRISYRIGINLGDVLVEGDDIFGEGVNVASRLEGLAEPNGIMISDTVFKSVKGKLDLGFADVGLKKVKNLSEPIQAFKVLLDPGDAGKILADANPISSWIGKSMVAAAVVLLVGLSVLIGSIWTPSFGDPDDGILIVPFTAETSSDKVSADVVTELFLRSYGRLRQLPSASYSTSMRYKGIAVTLADLKRDIDVRYVLDGSVRTHENEIEIRARLRDATESGDGVIWQQVVEGEKDRLFDLVSDLKFKAAGALKLKLNPVERIFFEETPTTDQNAFLAYANADRLLHSKDFTDIGKALPLYEEAISLDPNFVAAKLGYAEANFQIWEGSYNTIRFTLDALDEAKTIVRDVLSADPSNSVAIGLQVRLLLQQLQRDRALSMARAAVFNSPNEPGLRLVHGLTLNAVGDYEQAIEAFNQYEALSARLGSGDKGDLAWNLLRAGNSQKALSLLLSIPENELREQHFRFLAEAFFREGDSEKAREYIQRFLTNNVWLNVMWMKPWFEIYDDPNVFIIYSEAMLASGLPEWPYSYDKGREGDRIGHDELLELYSDQFEEQFTTGPFGAPYSEERRADGTVEMEFGWMNGIPLNGTWSIKDDAICQRLPSVHQGREQCHFLYRDADRSTETNRHVSAVLSFGVIDSEFIRVKEY</sequence>
<dbReference type="Proteomes" id="UP000050786">
    <property type="component" value="Unassembled WGS sequence"/>
</dbReference>
<keyword evidence="3" id="KW-0449">Lipoprotein</keyword>
<protein>
    <submittedName>
        <fullName evidence="3">Putative PEP-CTERM system TPR-repeat lipoprotein</fullName>
    </submittedName>
</protein>
<feature type="domain" description="Guanylate cyclase" evidence="2">
    <location>
        <begin position="10"/>
        <end position="125"/>
    </location>
</feature>